<dbReference type="InterPro" id="IPR006461">
    <property type="entry name" value="PLAC_motif_containing"/>
</dbReference>
<evidence type="ECO:0000256" key="1">
    <source>
        <dbReference type="SAM" id="Phobius"/>
    </source>
</evidence>
<feature type="transmembrane region" description="Helical" evidence="1">
    <location>
        <begin position="35"/>
        <end position="54"/>
    </location>
</feature>
<keyword evidence="3" id="KW-1185">Reference proteome</keyword>
<sequence>MDDISVCLTLWCPCISFGRIAEIVDKGTTTCCVHGILFCLLGGFTNVASIYACLYRTKIRRLYGIEGNQCCDCVVSCCCVSLSICQEYRELQARGFHVSSGNY</sequence>
<dbReference type="AlphaFoldDB" id="A0A151T3D0"/>
<keyword evidence="1" id="KW-0812">Transmembrane</keyword>
<dbReference type="OMA" id="LWCPCIS"/>
<organism evidence="2 3">
    <name type="scientific">Cajanus cajan</name>
    <name type="common">Pigeon pea</name>
    <name type="synonym">Cajanus indicus</name>
    <dbReference type="NCBI Taxonomy" id="3821"/>
    <lineage>
        <taxon>Eukaryota</taxon>
        <taxon>Viridiplantae</taxon>
        <taxon>Streptophyta</taxon>
        <taxon>Embryophyta</taxon>
        <taxon>Tracheophyta</taxon>
        <taxon>Spermatophyta</taxon>
        <taxon>Magnoliopsida</taxon>
        <taxon>eudicotyledons</taxon>
        <taxon>Gunneridae</taxon>
        <taxon>Pentapetalae</taxon>
        <taxon>rosids</taxon>
        <taxon>fabids</taxon>
        <taxon>Fabales</taxon>
        <taxon>Fabaceae</taxon>
        <taxon>Papilionoideae</taxon>
        <taxon>50 kb inversion clade</taxon>
        <taxon>NPAAA clade</taxon>
        <taxon>indigoferoid/millettioid clade</taxon>
        <taxon>Phaseoleae</taxon>
        <taxon>Cajanus</taxon>
    </lineage>
</organism>
<dbReference type="Proteomes" id="UP000075243">
    <property type="component" value="Chromosome 8"/>
</dbReference>
<keyword evidence="1" id="KW-1133">Transmembrane helix</keyword>
<name>A0A151T3D0_CAJCA</name>
<dbReference type="EMBL" id="CM003610">
    <property type="protein sequence ID" value="KYP61549.1"/>
    <property type="molecule type" value="Genomic_DNA"/>
</dbReference>
<dbReference type="PANTHER" id="PTHR15907">
    <property type="entry name" value="DUF614 FAMILY PROTEIN-RELATED"/>
    <property type="match status" value="1"/>
</dbReference>
<dbReference type="STRING" id="3821.A0A151T3D0"/>
<reference evidence="2 3" key="1">
    <citation type="journal article" date="2012" name="Nat. Biotechnol.">
        <title>Draft genome sequence of pigeonpea (Cajanus cajan), an orphan legume crop of resource-poor farmers.</title>
        <authorList>
            <person name="Varshney R.K."/>
            <person name="Chen W."/>
            <person name="Li Y."/>
            <person name="Bharti A.K."/>
            <person name="Saxena R.K."/>
            <person name="Schlueter J.A."/>
            <person name="Donoghue M.T."/>
            <person name="Azam S."/>
            <person name="Fan G."/>
            <person name="Whaley A.M."/>
            <person name="Farmer A.D."/>
            <person name="Sheridan J."/>
            <person name="Iwata A."/>
            <person name="Tuteja R."/>
            <person name="Penmetsa R.V."/>
            <person name="Wu W."/>
            <person name="Upadhyaya H.D."/>
            <person name="Yang S.P."/>
            <person name="Shah T."/>
            <person name="Saxena K.B."/>
            <person name="Michael T."/>
            <person name="McCombie W.R."/>
            <person name="Yang B."/>
            <person name="Zhang G."/>
            <person name="Yang H."/>
            <person name="Wang J."/>
            <person name="Spillane C."/>
            <person name="Cook D.R."/>
            <person name="May G.D."/>
            <person name="Xu X."/>
            <person name="Jackson S.A."/>
        </authorList>
    </citation>
    <scope>NUCLEOTIDE SEQUENCE [LARGE SCALE GENOMIC DNA]</scope>
    <source>
        <strain evidence="3">cv. Asha</strain>
    </source>
</reference>
<gene>
    <name evidence="2" type="ORF">KK1_016043</name>
</gene>
<protein>
    <submittedName>
        <fullName evidence="2">Uncharacterized protein At1g14870 family</fullName>
    </submittedName>
</protein>
<dbReference type="NCBIfam" id="TIGR01571">
    <property type="entry name" value="A_thal_Cys_rich"/>
    <property type="match status" value="1"/>
</dbReference>
<dbReference type="Pfam" id="PF04749">
    <property type="entry name" value="PLAC8"/>
    <property type="match status" value="1"/>
</dbReference>
<evidence type="ECO:0000313" key="3">
    <source>
        <dbReference type="Proteomes" id="UP000075243"/>
    </source>
</evidence>
<keyword evidence="1" id="KW-0472">Membrane</keyword>
<dbReference type="Gramene" id="C.cajan_15594.t">
    <property type="protein sequence ID" value="C.cajan_15594.t"/>
    <property type="gene ID" value="C.cajan_15594"/>
</dbReference>
<proteinExistence type="predicted"/>
<accession>A0A151T3D0</accession>
<evidence type="ECO:0000313" key="2">
    <source>
        <dbReference type="EMBL" id="KYP61549.1"/>
    </source>
</evidence>